<evidence type="ECO:0000313" key="5">
    <source>
        <dbReference type="EMBL" id="ABB27460.1"/>
    </source>
</evidence>
<evidence type="ECO:0000259" key="4">
    <source>
        <dbReference type="PROSITE" id="PS51459"/>
    </source>
</evidence>
<keyword evidence="2" id="KW-0067">ATP-binding</keyword>
<feature type="binding site" evidence="2">
    <location>
        <begin position="221"/>
        <end position="222"/>
    </location>
    <ligand>
        <name>ATP</name>
        <dbReference type="ChEBI" id="CHEBI:30616"/>
    </ligand>
</feature>
<sequence length="352" mass="39737">MKSTYDPPLSITNTVIHLIADISAQIERYAIRMEQDDGLLWRKINRIKTIQGSLAIEGNNLGTDQITALLEGKQVIGTMREIQEARNALKTYDAFSTFDPYKQVDLLRAHGLLMEALVDNHGKYRRGNVGVFAGDSPIHVAPPAHIVPKLMDDLFEWLTFNNNHLLIKSCVFHYEFEFIHPFMDGNGRIGRLWQSLLLAKLHPIFEYLPVETMVFKNQQRYYQAINDSTNVADSAIFVEFMLGEILTTLKNRQGEPLQCLPTNSMSGAVNGVVSGVVKTVYDFIEQNPGCRKPQIAKKTEIPIKTLEKHITKLKAMNKIIFVGSPKSGGYYIKIGEQKTVWTTLAVAQNQTQ</sequence>
<dbReference type="Pfam" id="PF02661">
    <property type="entry name" value="Fic"/>
    <property type="match status" value="1"/>
</dbReference>
<dbReference type="HOGENOM" id="CLU_047250_0_0_10"/>
<evidence type="ECO:0000256" key="3">
    <source>
        <dbReference type="PIRSR" id="PIRSR640198-3"/>
    </source>
</evidence>
<feature type="binding site" evidence="2">
    <location>
        <position position="230"/>
    </location>
    <ligand>
        <name>ATP</name>
        <dbReference type="ChEBI" id="CHEBI:30616"/>
    </ligand>
</feature>
<dbReference type="PANTHER" id="PTHR13504:SF38">
    <property type="entry name" value="FIDO DOMAIN-CONTAINING PROTEIN"/>
    <property type="match status" value="1"/>
</dbReference>
<feature type="active site" evidence="1">
    <location>
        <position position="180"/>
    </location>
</feature>
<feature type="site" description="Important for autoinhibition of adenylyltransferase activity" evidence="3">
    <location>
        <position position="57"/>
    </location>
</feature>
<dbReference type="KEGG" id="cch:Cag_0182"/>
<organism evidence="5">
    <name type="scientific">Chlorobium chlorochromatii (strain CaD3)</name>
    <dbReference type="NCBI Taxonomy" id="340177"/>
    <lineage>
        <taxon>Bacteria</taxon>
        <taxon>Pseudomonadati</taxon>
        <taxon>Chlorobiota</taxon>
        <taxon>Chlorobiia</taxon>
        <taxon>Chlorobiales</taxon>
        <taxon>Chlorobiaceae</taxon>
        <taxon>Chlorobium/Pelodictyon group</taxon>
        <taxon>Chlorobium</taxon>
    </lineage>
</organism>
<dbReference type="InterPro" id="IPR036597">
    <property type="entry name" value="Fido-like_dom_sf"/>
</dbReference>
<dbReference type="OrthoDB" id="9814400at2"/>
<name>Q3AU65_CHLCH</name>
<evidence type="ECO:0000256" key="1">
    <source>
        <dbReference type="PIRSR" id="PIRSR640198-1"/>
    </source>
</evidence>
<dbReference type="EMBL" id="CP000108">
    <property type="protein sequence ID" value="ABB27460.1"/>
    <property type="molecule type" value="Genomic_DNA"/>
</dbReference>
<accession>Q3AU65</accession>
<dbReference type="eggNOG" id="COG3177">
    <property type="taxonomic scope" value="Bacteria"/>
</dbReference>
<gene>
    <name evidence="5" type="ordered locus">Cag_0182</name>
</gene>
<dbReference type="PANTHER" id="PTHR13504">
    <property type="entry name" value="FIDO DOMAIN-CONTAINING PROTEIN DDB_G0283145"/>
    <property type="match status" value="1"/>
</dbReference>
<dbReference type="PROSITE" id="PS51459">
    <property type="entry name" value="FIDO"/>
    <property type="match status" value="1"/>
</dbReference>
<keyword evidence="2" id="KW-0547">Nucleotide-binding</keyword>
<dbReference type="STRING" id="340177.Cag_0182"/>
<dbReference type="Gene3D" id="1.10.3290.10">
    <property type="entry name" value="Fido-like domain"/>
    <property type="match status" value="1"/>
</dbReference>
<dbReference type="Gene3D" id="1.10.10.10">
    <property type="entry name" value="Winged helix-like DNA-binding domain superfamily/Winged helix DNA-binding domain"/>
    <property type="match status" value="1"/>
</dbReference>
<dbReference type="GO" id="GO:0005524">
    <property type="term" value="F:ATP binding"/>
    <property type="evidence" value="ECO:0007669"/>
    <property type="project" value="UniProtKB-KW"/>
</dbReference>
<dbReference type="SUPFAM" id="SSF140931">
    <property type="entry name" value="Fic-like"/>
    <property type="match status" value="1"/>
</dbReference>
<dbReference type="InterPro" id="IPR036388">
    <property type="entry name" value="WH-like_DNA-bd_sf"/>
</dbReference>
<reference evidence="5" key="1">
    <citation type="submission" date="2005-08" db="EMBL/GenBank/DDBJ databases">
        <title>Complete sequence of Chlorobium chlorochromatii CaD3.</title>
        <authorList>
            <person name="Copeland A."/>
            <person name="Lucas S."/>
            <person name="Lapidus A."/>
            <person name="Barry K."/>
            <person name="Detter J.C."/>
            <person name="Glavina T."/>
            <person name="Hammon N."/>
            <person name="Israni S."/>
            <person name="Pitluck S."/>
            <person name="Bryant D."/>
            <person name="Schmutz J."/>
            <person name="Larimer F."/>
            <person name="Land M."/>
            <person name="Kyrpides N."/>
            <person name="Ivanova N."/>
            <person name="Richardson P."/>
        </authorList>
    </citation>
    <scope>NUCLEOTIDE SEQUENCE [LARGE SCALE GENOMIC DNA]</scope>
    <source>
        <strain evidence="5">CaD3</strain>
    </source>
</reference>
<protein>
    <submittedName>
        <fullName evidence="5">Fic family protein</fullName>
    </submittedName>
</protein>
<dbReference type="InterPro" id="IPR040198">
    <property type="entry name" value="Fido_containing"/>
</dbReference>
<feature type="domain" description="Fido" evidence="4">
    <location>
        <begin position="101"/>
        <end position="243"/>
    </location>
</feature>
<feature type="binding site" evidence="2">
    <location>
        <begin position="184"/>
        <end position="191"/>
    </location>
    <ligand>
        <name>ATP</name>
        <dbReference type="ChEBI" id="CHEBI:30616"/>
    </ligand>
</feature>
<proteinExistence type="predicted"/>
<dbReference type="InterPro" id="IPR003812">
    <property type="entry name" value="Fido"/>
</dbReference>
<dbReference type="AlphaFoldDB" id="Q3AU65"/>
<evidence type="ECO:0000256" key="2">
    <source>
        <dbReference type="PIRSR" id="PIRSR640198-2"/>
    </source>
</evidence>